<evidence type="ECO:0000256" key="1">
    <source>
        <dbReference type="SAM" id="Phobius"/>
    </source>
</evidence>
<dbReference type="InterPro" id="IPR012867">
    <property type="entry name" value="DUF1648"/>
</dbReference>
<proteinExistence type="predicted"/>
<evidence type="ECO:0000313" key="3">
    <source>
        <dbReference type="EMBL" id="KZN94741.1"/>
    </source>
</evidence>
<feature type="domain" description="DUF1648" evidence="2">
    <location>
        <begin position="11"/>
        <end position="58"/>
    </location>
</feature>
<name>A0A167YZK6_9BACI</name>
<keyword evidence="1" id="KW-0812">Transmembrane</keyword>
<dbReference type="GO" id="GO:0009636">
    <property type="term" value="P:response to toxic substance"/>
    <property type="evidence" value="ECO:0007669"/>
    <property type="project" value="TreeGrafter"/>
</dbReference>
<feature type="transmembrane region" description="Helical" evidence="1">
    <location>
        <begin position="185"/>
        <end position="207"/>
    </location>
</feature>
<keyword evidence="4" id="KW-1185">Reference proteome</keyword>
<reference evidence="3 4" key="1">
    <citation type="submission" date="2016-04" db="EMBL/GenBank/DDBJ databases">
        <title>Draft genome sequence of Aeribacillus pallidus 8m3 from petroleum reservoir.</title>
        <authorList>
            <person name="Poltaraus A.B."/>
            <person name="Nazina T.N."/>
            <person name="Tourova T.P."/>
            <person name="Malakho S.M."/>
            <person name="Korshunova A.V."/>
            <person name="Sokolova D.S."/>
        </authorList>
    </citation>
    <scope>NUCLEOTIDE SEQUENCE [LARGE SCALE GENOMIC DNA]</scope>
    <source>
        <strain evidence="3 4">8m3</strain>
    </source>
</reference>
<dbReference type="Proteomes" id="UP000076476">
    <property type="component" value="Unassembled WGS sequence"/>
</dbReference>
<evidence type="ECO:0000313" key="4">
    <source>
        <dbReference type="Proteomes" id="UP000076476"/>
    </source>
</evidence>
<dbReference type="PIRSF" id="PIRSF038959">
    <property type="entry name" value="SdpI"/>
    <property type="match status" value="1"/>
</dbReference>
<protein>
    <recommendedName>
        <fullName evidence="2">DUF1648 domain-containing protein</fullName>
    </recommendedName>
</protein>
<feature type="transmembrane region" description="Helical" evidence="1">
    <location>
        <begin position="161"/>
        <end position="179"/>
    </location>
</feature>
<dbReference type="STRING" id="33936.AZI98_17235"/>
<dbReference type="EMBL" id="LWBR01000075">
    <property type="protein sequence ID" value="KZN94741.1"/>
    <property type="molecule type" value="Genomic_DNA"/>
</dbReference>
<feature type="transmembrane region" description="Helical" evidence="1">
    <location>
        <begin position="47"/>
        <end position="67"/>
    </location>
</feature>
<dbReference type="AlphaFoldDB" id="A0A167YZK6"/>
<dbReference type="InterPro" id="IPR026272">
    <property type="entry name" value="SdpI"/>
</dbReference>
<keyword evidence="1" id="KW-0472">Membrane</keyword>
<dbReference type="Pfam" id="PF13630">
    <property type="entry name" value="SdpI"/>
    <property type="match status" value="1"/>
</dbReference>
<dbReference type="Pfam" id="PF07853">
    <property type="entry name" value="DUF1648"/>
    <property type="match status" value="1"/>
</dbReference>
<feature type="transmembrane region" description="Helical" evidence="1">
    <location>
        <begin position="87"/>
        <end position="109"/>
    </location>
</feature>
<dbReference type="OrthoDB" id="9808690at2"/>
<accession>A0A167YZK6</accession>
<sequence length="216" mass="24687">MMRTNRFVVMLTVFSYLLSLIAIPYLPDEVATHWNTAGEADGYSSKWFGAFSLPFIMTSIVLLMTLLPKMDPKKANYEKFKGSYNIIINVLVIFFIALHIVTLAYNLGFPVDVDLFVPIGIGVLFIVLGNYMPKLKHNYFVGIRTPWTIANETVWNKTHRIGGKVFVFMGLALMLTVFIEGIWGFILFLAVTLIGVVYLFVKSYLYFQEEQRNGLR</sequence>
<keyword evidence="1" id="KW-1133">Transmembrane helix</keyword>
<comment type="caution">
    <text evidence="3">The sequence shown here is derived from an EMBL/GenBank/DDBJ whole genome shotgun (WGS) entry which is preliminary data.</text>
</comment>
<evidence type="ECO:0000259" key="2">
    <source>
        <dbReference type="Pfam" id="PF07853"/>
    </source>
</evidence>
<dbReference type="InterPro" id="IPR025962">
    <property type="entry name" value="SdpI/YhfL"/>
</dbReference>
<dbReference type="PANTHER" id="PTHR37810">
    <property type="entry name" value="IMMUNITY PROTEIN SDPI"/>
    <property type="match status" value="1"/>
</dbReference>
<dbReference type="PANTHER" id="PTHR37810:SF5">
    <property type="entry name" value="IMMUNITY PROTEIN SDPI"/>
    <property type="match status" value="1"/>
</dbReference>
<gene>
    <name evidence="3" type="ORF">AZI98_17235</name>
</gene>
<feature type="transmembrane region" description="Helical" evidence="1">
    <location>
        <begin position="7"/>
        <end position="27"/>
    </location>
</feature>
<organism evidence="3 4">
    <name type="scientific">Aeribacillus pallidus</name>
    <dbReference type="NCBI Taxonomy" id="33936"/>
    <lineage>
        <taxon>Bacteria</taxon>
        <taxon>Bacillati</taxon>
        <taxon>Bacillota</taxon>
        <taxon>Bacilli</taxon>
        <taxon>Bacillales</taxon>
        <taxon>Bacillaceae</taxon>
        <taxon>Aeribacillus</taxon>
    </lineage>
</organism>
<feature type="transmembrane region" description="Helical" evidence="1">
    <location>
        <begin position="115"/>
        <end position="132"/>
    </location>
</feature>